<dbReference type="PANTHER" id="PTHR39569">
    <property type="entry name" value="INORGANIC TRIPHOSPHATASE"/>
    <property type="match status" value="1"/>
</dbReference>
<dbReference type="PROSITE" id="PS51707">
    <property type="entry name" value="CYTH"/>
    <property type="match status" value="1"/>
</dbReference>
<dbReference type="GO" id="GO:0046872">
    <property type="term" value="F:metal ion binding"/>
    <property type="evidence" value="ECO:0007669"/>
    <property type="project" value="TreeGrafter"/>
</dbReference>
<dbReference type="Gene3D" id="1.40.20.10">
    <property type="entry name" value="CHAD domain"/>
    <property type="match status" value="1"/>
</dbReference>
<dbReference type="SUPFAM" id="SSF55154">
    <property type="entry name" value="CYTH-like phosphatases"/>
    <property type="match status" value="1"/>
</dbReference>
<keyword evidence="4" id="KW-1185">Reference proteome</keyword>
<name>A0A501XTV8_9SPHN</name>
<dbReference type="Pfam" id="PF01928">
    <property type="entry name" value="CYTH"/>
    <property type="match status" value="1"/>
</dbReference>
<feature type="domain" description="CHAD" evidence="2">
    <location>
        <begin position="220"/>
        <end position="498"/>
    </location>
</feature>
<dbReference type="Proteomes" id="UP000319897">
    <property type="component" value="Unassembled WGS sequence"/>
</dbReference>
<dbReference type="Gene3D" id="2.40.320.10">
    <property type="entry name" value="Hypothetical Protein Pfu-838710-001"/>
    <property type="match status" value="1"/>
</dbReference>
<evidence type="ECO:0000313" key="3">
    <source>
        <dbReference type="EMBL" id="TPE64000.1"/>
    </source>
</evidence>
<reference evidence="3 4" key="1">
    <citation type="submission" date="2019-06" db="EMBL/GenBank/DDBJ databases">
        <authorList>
            <person name="Lee I."/>
            <person name="Jang G.I."/>
            <person name="Hwang C.Y."/>
        </authorList>
    </citation>
    <scope>NUCLEOTIDE SEQUENCE [LARGE SCALE GENOMIC DNA]</scope>
    <source>
        <strain evidence="3 4">PAMC 28131</strain>
    </source>
</reference>
<evidence type="ECO:0000313" key="4">
    <source>
        <dbReference type="Proteomes" id="UP000319897"/>
    </source>
</evidence>
<dbReference type="InterPro" id="IPR038186">
    <property type="entry name" value="CHAD_dom_sf"/>
</dbReference>
<dbReference type="AlphaFoldDB" id="A0A501XTV8"/>
<evidence type="ECO:0000259" key="1">
    <source>
        <dbReference type="PROSITE" id="PS51707"/>
    </source>
</evidence>
<dbReference type="SMART" id="SM00880">
    <property type="entry name" value="CHAD"/>
    <property type="match status" value="1"/>
</dbReference>
<gene>
    <name evidence="3" type="ORF">FJQ54_03970</name>
</gene>
<dbReference type="InterPro" id="IPR023577">
    <property type="entry name" value="CYTH_domain"/>
</dbReference>
<dbReference type="InterPro" id="IPR007899">
    <property type="entry name" value="CHAD_dom"/>
</dbReference>
<dbReference type="PROSITE" id="PS51708">
    <property type="entry name" value="CHAD"/>
    <property type="match status" value="1"/>
</dbReference>
<dbReference type="CDD" id="cd07756">
    <property type="entry name" value="CYTH-like_Pase_CHAD"/>
    <property type="match status" value="1"/>
</dbReference>
<dbReference type="PANTHER" id="PTHR39569:SF1">
    <property type="entry name" value="INORGANIC TRIPHOSPHATASE"/>
    <property type="match status" value="1"/>
</dbReference>
<dbReference type="InterPro" id="IPR033469">
    <property type="entry name" value="CYTH-like_dom_sf"/>
</dbReference>
<dbReference type="RefSeq" id="WP_140927053.1">
    <property type="nucleotide sequence ID" value="NZ_VFSU01000011.1"/>
</dbReference>
<protein>
    <submittedName>
        <fullName evidence="3">CHAD domain-containing protein</fullName>
    </submittedName>
</protein>
<feature type="domain" description="CYTH" evidence="1">
    <location>
        <begin position="3"/>
        <end position="203"/>
    </location>
</feature>
<organism evidence="3 4">
    <name type="scientific">Sandaracinobacter neustonicus</name>
    <dbReference type="NCBI Taxonomy" id="1715348"/>
    <lineage>
        <taxon>Bacteria</taxon>
        <taxon>Pseudomonadati</taxon>
        <taxon>Pseudomonadota</taxon>
        <taxon>Alphaproteobacteria</taxon>
        <taxon>Sphingomonadales</taxon>
        <taxon>Sphingosinicellaceae</taxon>
        <taxon>Sandaracinobacter</taxon>
    </lineage>
</organism>
<accession>A0A501XTV8</accession>
<dbReference type="SMART" id="SM01118">
    <property type="entry name" value="CYTH"/>
    <property type="match status" value="1"/>
</dbReference>
<dbReference type="EMBL" id="VFSU01000011">
    <property type="protein sequence ID" value="TPE64000.1"/>
    <property type="molecule type" value="Genomic_DNA"/>
</dbReference>
<sequence length="507" mass="55364">MTGVEIELKAGLAPLVAATLARRLNRLAGPASAPLKLAAIYFDTADRRLAQEGIAFRVRREDGQLVQTVKAGRTQLGGFHQVREVSCRLATPVPRPDMVADPLLRARIQEVAAESPLLPRFETRVSRRLWRVQHANGLVEVALDRGEIRAGPARDPISEVEFELLGGSPEALFAVARQLIGNLPADLSIPNKAARGEALAAGSPRRLKVAASKPPVPDAGTSGEASWRLALGSAARAIAANLALTLSSDQPEGPHQLRVALRRLRAAERMHRPLLAANISLLIREVAREIGRAVAPLRDSDVLTAELMAVSDDPALATALQAANSVARTHARSELARLQATSFVIRLIELSAIGGWKPEPRREDKPVEALAARALRKLWARAAKLGDRLSTLSDEDRHEFRKTLKKLRYCIEISPVQDSRKPFSSALKKLQEDLGTLNDLSVLEAWQPDATDPDDIIAAAKAMLLKAARGRTDLSLGRACRHWRDLRGEARPWDADRSPSRPRSRNR</sequence>
<proteinExistence type="predicted"/>
<dbReference type="OrthoDB" id="9777271at2"/>
<evidence type="ECO:0000259" key="2">
    <source>
        <dbReference type="PROSITE" id="PS51708"/>
    </source>
</evidence>
<dbReference type="GO" id="GO:0050355">
    <property type="term" value="F:inorganic triphosphate phosphatase activity"/>
    <property type="evidence" value="ECO:0007669"/>
    <property type="project" value="InterPro"/>
</dbReference>
<comment type="caution">
    <text evidence="3">The sequence shown here is derived from an EMBL/GenBank/DDBJ whole genome shotgun (WGS) entry which is preliminary data.</text>
</comment>
<dbReference type="InterPro" id="IPR039013">
    <property type="entry name" value="YgiF"/>
</dbReference>
<dbReference type="Pfam" id="PF05235">
    <property type="entry name" value="CHAD"/>
    <property type="match status" value="1"/>
</dbReference>